<feature type="compositionally biased region" description="Polar residues" evidence="1">
    <location>
        <begin position="1"/>
        <end position="11"/>
    </location>
</feature>
<evidence type="ECO:0000313" key="3">
    <source>
        <dbReference type="Proteomes" id="UP000183567"/>
    </source>
</evidence>
<evidence type="ECO:0000313" key="2">
    <source>
        <dbReference type="EMBL" id="OJA14926.1"/>
    </source>
</evidence>
<keyword evidence="3" id="KW-1185">Reference proteome</keyword>
<dbReference type="EMBL" id="LVVM01003423">
    <property type="protein sequence ID" value="OJA14926.1"/>
    <property type="molecule type" value="Genomic_DNA"/>
</dbReference>
<feature type="region of interest" description="Disordered" evidence="1">
    <location>
        <begin position="1"/>
        <end position="135"/>
    </location>
</feature>
<comment type="caution">
    <text evidence="2">The sequence shown here is derived from an EMBL/GenBank/DDBJ whole genome shotgun (WGS) entry which is preliminary data.</text>
</comment>
<organism evidence="2 3">
    <name type="scientific">Rhizopogon vesiculosus</name>
    <dbReference type="NCBI Taxonomy" id="180088"/>
    <lineage>
        <taxon>Eukaryota</taxon>
        <taxon>Fungi</taxon>
        <taxon>Dikarya</taxon>
        <taxon>Basidiomycota</taxon>
        <taxon>Agaricomycotina</taxon>
        <taxon>Agaricomycetes</taxon>
        <taxon>Agaricomycetidae</taxon>
        <taxon>Boletales</taxon>
        <taxon>Suillineae</taxon>
        <taxon>Rhizopogonaceae</taxon>
        <taxon>Rhizopogon</taxon>
    </lineage>
</organism>
<accession>A0A1J8Q048</accession>
<protein>
    <submittedName>
        <fullName evidence="2">Uncharacterized protein</fullName>
    </submittedName>
</protein>
<dbReference type="STRING" id="180088.A0A1J8Q048"/>
<reference evidence="2 3" key="1">
    <citation type="submission" date="2016-03" db="EMBL/GenBank/DDBJ databases">
        <title>Comparative genomics of the ectomycorrhizal sister species Rhizopogon vinicolor and Rhizopogon vesiculosus (Basidiomycota: Boletales) reveals a divergence of the mating type B locus.</title>
        <authorList>
            <person name="Mujic A.B."/>
            <person name="Kuo A."/>
            <person name="Tritt A."/>
            <person name="Lipzen A."/>
            <person name="Chen C."/>
            <person name="Johnson J."/>
            <person name="Sharma A."/>
            <person name="Barry K."/>
            <person name="Grigoriev I.V."/>
            <person name="Spatafora J.W."/>
        </authorList>
    </citation>
    <scope>NUCLEOTIDE SEQUENCE [LARGE SCALE GENOMIC DNA]</scope>
    <source>
        <strain evidence="2 3">AM-OR11-056</strain>
    </source>
</reference>
<evidence type="ECO:0000256" key="1">
    <source>
        <dbReference type="SAM" id="MobiDB-lite"/>
    </source>
</evidence>
<sequence length="276" mass="30415">MTLHLSDNSIPFSVERPLTDSTTTTTTSSLSSSSSNLLGNKPSNVGPLLPPIPLTSSSSTLLSSSASLSTSSGTGSPSSISSTGSLTSSSSTEFQSTTSSTGSRSSTETSTVSQALTSPQPFPSSTEALSSGTTSGPMTSQLSLLWYHHLPRLLWQCMLYTPHLSPFTPPLSSPTYIFLLHAMPSLFERFRFERIILIPRGFDVCYPFIISAKFISIWKWLFATNHYIIATYRHWIQPTCQFDVTQFESSINFYVDGREHWLKFKYVLVIFFDGKL</sequence>
<feature type="compositionally biased region" description="Low complexity" evidence="1">
    <location>
        <begin position="54"/>
        <end position="113"/>
    </location>
</feature>
<proteinExistence type="predicted"/>
<name>A0A1J8Q048_9AGAM</name>
<dbReference type="Proteomes" id="UP000183567">
    <property type="component" value="Unassembled WGS sequence"/>
</dbReference>
<gene>
    <name evidence="2" type="ORF">AZE42_06450</name>
</gene>
<feature type="compositionally biased region" description="Low complexity" evidence="1">
    <location>
        <begin position="19"/>
        <end position="38"/>
    </location>
</feature>
<feature type="compositionally biased region" description="Polar residues" evidence="1">
    <location>
        <begin position="114"/>
        <end position="135"/>
    </location>
</feature>
<dbReference type="AlphaFoldDB" id="A0A1J8Q048"/>